<dbReference type="InterPro" id="IPR029058">
    <property type="entry name" value="AB_hydrolase_fold"/>
</dbReference>
<name>A0A3P3W3C2_9FLAO</name>
<dbReference type="Pfam" id="PF00326">
    <property type="entry name" value="Peptidase_S9"/>
    <property type="match status" value="1"/>
</dbReference>
<organism evidence="3 4">
    <name type="scientific">Paenimyroides tangerinum</name>
    <dbReference type="NCBI Taxonomy" id="2488728"/>
    <lineage>
        <taxon>Bacteria</taxon>
        <taxon>Pseudomonadati</taxon>
        <taxon>Bacteroidota</taxon>
        <taxon>Flavobacteriia</taxon>
        <taxon>Flavobacteriales</taxon>
        <taxon>Flavobacteriaceae</taxon>
        <taxon>Paenimyroides</taxon>
    </lineage>
</organism>
<dbReference type="PANTHER" id="PTHR42776:SF27">
    <property type="entry name" value="DIPEPTIDYL PEPTIDASE FAMILY MEMBER 6"/>
    <property type="match status" value="1"/>
</dbReference>
<dbReference type="InterPro" id="IPR001375">
    <property type="entry name" value="Peptidase_S9_cat"/>
</dbReference>
<feature type="domain" description="Peptidase S9 prolyl oligopeptidase catalytic" evidence="2">
    <location>
        <begin position="666"/>
        <end position="835"/>
    </location>
</feature>
<dbReference type="Proteomes" id="UP000275719">
    <property type="component" value="Unassembled WGS sequence"/>
</dbReference>
<dbReference type="AlphaFoldDB" id="A0A3P3W3C2"/>
<evidence type="ECO:0000259" key="2">
    <source>
        <dbReference type="Pfam" id="PF00326"/>
    </source>
</evidence>
<dbReference type="SUPFAM" id="SSF82171">
    <property type="entry name" value="DPP6 N-terminal domain-like"/>
    <property type="match status" value="1"/>
</dbReference>
<dbReference type="GO" id="GO:0004252">
    <property type="term" value="F:serine-type endopeptidase activity"/>
    <property type="evidence" value="ECO:0007669"/>
    <property type="project" value="TreeGrafter"/>
</dbReference>
<evidence type="ECO:0000313" key="4">
    <source>
        <dbReference type="Proteomes" id="UP000275719"/>
    </source>
</evidence>
<dbReference type="PANTHER" id="PTHR42776">
    <property type="entry name" value="SERINE PEPTIDASE S9 FAMILY MEMBER"/>
    <property type="match status" value="1"/>
</dbReference>
<accession>A0A3P3W3C2</accession>
<comment type="caution">
    <text evidence="3">The sequence shown here is derived from an EMBL/GenBank/DDBJ whole genome shotgun (WGS) entry which is preliminary data.</text>
</comment>
<protein>
    <submittedName>
        <fullName evidence="3">S9 family peptidase</fullName>
    </submittedName>
</protein>
<reference evidence="3 4" key="1">
    <citation type="submission" date="2018-11" db="EMBL/GenBank/DDBJ databases">
        <title>Flavobacterium sp. nov., YIM 102701-2 draft genome.</title>
        <authorList>
            <person name="Li G."/>
            <person name="Jiang Y."/>
        </authorList>
    </citation>
    <scope>NUCLEOTIDE SEQUENCE [LARGE SCALE GENOMIC DNA]</scope>
    <source>
        <strain evidence="3 4">YIM 102701-2</strain>
    </source>
</reference>
<sequence length="846" mass="99349">MAINQIFKLFIVISSIVFFNNISFSQRLNHEYLTNNKLNESGTALTYHVSSNKERKLYLNDLKNKRVYKFDNINPNHMLNDEYFIGLDHANKTLFIVELNKKIKDSLVGVDDFEWIQNTNTLVAYSRQTENLKIRNLKTGFTDTFYNIRDYTTNLVSSNLAFVNIDQTIFFYSTVNNHITKFKNSNSKSNVKKLLWDKAGRNIYGLFVDSENFEIHKYSNKSNQFVFSNSICLNDKNMQIDTLFNNSFMLTDQRLAVGLKRSDDFEVNSDEPEIWLGSSNGITPYEEKLKFANQQLAVIDFKKKKIYDYSESERLLKFAISGLEKDIFSYEKSSNDIFSRIKPQVEIYEYDKTNLTKKYLGTFNAPDQNIKSSDKTDLLFYFKDNNWNYYDKKLKRFVNFTKNLNDYFFYKNNEFYEMIDSPINQYLLSYKDKFLLFNGNKHLWLFDLYSNSIKKVQTSSNKNYSISQANYSINRTIWDWNISVNQLEYDDIVLTWKSENHTTEGISLLTDKEEIVDILEVNSKIKQIVRANKKVSYIREKANQPPAIYILDFDSKKETLVFQSNVSDTLIKNMKVVYHDWKNNQNKLRGAVVTYPVNYDPRLKYPAIFEIYEQKKSTQHNYVTTTLTTGNGINSRMYSNEGFFVIRPDIFYEIGEPGPSATQCVVDVLDHLIDVLPIDNENIGLIGHSFGGYQTNYMITQSNRFKAAVSSAGVADIINAYFTFSQEYKIPDMFRYETQQFRMGKIFYESKEKYIENSPLFYVDNIETPLLLITGKKDYTVNWHQSITMYLALKRLNKQVNLVLYPDEGHSFMKQKNILDASQKIRDWFNYYLKSGNKPEWLNEGL</sequence>
<dbReference type="RefSeq" id="WP_125019501.1">
    <property type="nucleotide sequence ID" value="NZ_RQVQ01000025.1"/>
</dbReference>
<dbReference type="SUPFAM" id="SSF53474">
    <property type="entry name" value="alpha/beta-Hydrolases"/>
    <property type="match status" value="1"/>
</dbReference>
<dbReference type="Gene3D" id="3.40.50.1820">
    <property type="entry name" value="alpha/beta hydrolase"/>
    <property type="match status" value="1"/>
</dbReference>
<proteinExistence type="predicted"/>
<dbReference type="EMBL" id="RQVQ01000025">
    <property type="protein sequence ID" value="RRJ89575.1"/>
    <property type="molecule type" value="Genomic_DNA"/>
</dbReference>
<evidence type="ECO:0000313" key="3">
    <source>
        <dbReference type="EMBL" id="RRJ89575.1"/>
    </source>
</evidence>
<gene>
    <name evidence="3" type="ORF">EG240_11300</name>
</gene>
<dbReference type="OrthoDB" id="9812921at2"/>
<keyword evidence="4" id="KW-1185">Reference proteome</keyword>
<dbReference type="GO" id="GO:0006508">
    <property type="term" value="P:proteolysis"/>
    <property type="evidence" value="ECO:0007669"/>
    <property type="project" value="InterPro"/>
</dbReference>
<keyword evidence="1" id="KW-0378">Hydrolase</keyword>
<evidence type="ECO:0000256" key="1">
    <source>
        <dbReference type="ARBA" id="ARBA00022801"/>
    </source>
</evidence>